<dbReference type="Pfam" id="PF21361">
    <property type="entry name" value="Sina_ZnF"/>
    <property type="match status" value="1"/>
</dbReference>
<evidence type="ECO:0000256" key="18">
    <source>
        <dbReference type="RuleBase" id="RU003681"/>
    </source>
</evidence>
<proteinExistence type="inferred from homology"/>
<evidence type="ECO:0000256" key="12">
    <source>
        <dbReference type="ARBA" id="ARBA00022771"/>
    </source>
</evidence>
<reference evidence="20 21" key="1">
    <citation type="submission" date="2012-08" db="EMBL/GenBank/DDBJ databases">
        <title>Oryza genome evolution.</title>
        <authorList>
            <person name="Wing R.A."/>
        </authorList>
    </citation>
    <scope>NUCLEOTIDE SEQUENCE</scope>
</reference>
<dbReference type="InterPro" id="IPR011051">
    <property type="entry name" value="RmlC_Cupin_sf"/>
</dbReference>
<evidence type="ECO:0000313" key="21">
    <source>
        <dbReference type="Proteomes" id="UP000032180"/>
    </source>
</evidence>
<keyword evidence="21" id="KW-1185">Reference proteome</keyword>
<feature type="domain" description="SIAH-type" evidence="19">
    <location>
        <begin position="570"/>
        <end position="628"/>
    </location>
</feature>
<keyword evidence="12 17" id="KW-0863">Zinc-finger</keyword>
<evidence type="ECO:0000256" key="11">
    <source>
        <dbReference type="ARBA" id="ARBA00022761"/>
    </source>
</evidence>
<dbReference type="UniPathway" id="UPA00143"/>
<dbReference type="GO" id="GO:0016567">
    <property type="term" value="P:protein ubiquitination"/>
    <property type="evidence" value="ECO:0007669"/>
    <property type="project" value="UniProtKB-UniPathway"/>
</dbReference>
<dbReference type="PANTHER" id="PTHR31189:SF35">
    <property type="entry name" value="12S SEED STORAGE PROTEIN CRB"/>
    <property type="match status" value="1"/>
</dbReference>
<dbReference type="Gramene" id="LPERR01G27300.1">
    <property type="protein sequence ID" value="LPERR01G27300.1"/>
    <property type="gene ID" value="LPERR01G27300"/>
</dbReference>
<keyword evidence="13" id="KW-0833">Ubl conjugation pathway</keyword>
<evidence type="ECO:0000256" key="13">
    <source>
        <dbReference type="ARBA" id="ARBA00022786"/>
    </source>
</evidence>
<evidence type="ECO:0000256" key="10">
    <source>
        <dbReference type="ARBA" id="ARBA00022729"/>
    </source>
</evidence>
<dbReference type="PROSITE" id="PS51081">
    <property type="entry name" value="ZF_SIAH"/>
    <property type="match status" value="1"/>
</dbReference>
<dbReference type="InterPro" id="IPR006045">
    <property type="entry name" value="Cupin_1"/>
</dbReference>
<keyword evidence="16 18" id="KW-1015">Disulfide bond</keyword>
<accession>A0A0D9V5Z4</accession>
<dbReference type="eggNOG" id="KOG3002">
    <property type="taxonomic scope" value="Eukaryota"/>
</dbReference>
<evidence type="ECO:0000256" key="5">
    <source>
        <dbReference type="ARBA" id="ARBA00009119"/>
    </source>
</evidence>
<feature type="signal peptide" evidence="18">
    <location>
        <begin position="1"/>
        <end position="24"/>
    </location>
</feature>
<organism evidence="20 21">
    <name type="scientific">Leersia perrieri</name>
    <dbReference type="NCBI Taxonomy" id="77586"/>
    <lineage>
        <taxon>Eukaryota</taxon>
        <taxon>Viridiplantae</taxon>
        <taxon>Streptophyta</taxon>
        <taxon>Embryophyta</taxon>
        <taxon>Tracheophyta</taxon>
        <taxon>Spermatophyta</taxon>
        <taxon>Magnoliopsida</taxon>
        <taxon>Liliopsida</taxon>
        <taxon>Poales</taxon>
        <taxon>Poaceae</taxon>
        <taxon>BOP clade</taxon>
        <taxon>Oryzoideae</taxon>
        <taxon>Oryzeae</taxon>
        <taxon>Oryzinae</taxon>
        <taxon>Leersia</taxon>
    </lineage>
</organism>
<keyword evidence="15 18" id="KW-0708">Seed storage protein</keyword>
<sequence length="1041" mass="117115">MSAMKLPVVFSVICLFLLCHGSLAQFQSQSTSQWQSSRRGSPRECRFDQLQALEPVRTVRSQAGCFNVPEYLLCVELLNLEVLLPHYSNGATLVYIIQGRGITGPTFPGCPETYQQQFQQSEQVQSFEAQSQSHKFRDEHQKIHRFRQGDVVALPAGVAHWCYNDGEVPIVAIYVTDIHNSANQLDPRHRDFFLAGNNKIGQQFYRSETRESSKNIFGGFSVELLSEAIGISSGVARQLQCQNDQRGEIVRVERGLELLQPYASLQEQEQEQQQQQQVQLSEYGQTQYEQKQLRGGCSNGLDETFCTMRVRQNIDNPNLADTYNPRAGRITYLNAKKFPILNLLQMSAVKVNLYQNALLSPFWNINAHSIVYITQGRARVQVVNNNGKTVFDGELRHGQLLIVPQHHVVLKKAQREGCSYIAFKTNPNSIVSHIAGKNSIFRALPNDVVANAYRISREEAQRIKHNRGDESGVFTPSHAYKSFQDIMTQEETQPMEQSAGHRSSVVGIDLELLDCTICSHPLKRPVFQCRVGHVLCSSCHGKLPDKKNCHTCSRDTGYDRCYAVEKILESIRVPCRNAAYGCDTKTACHERESHEDACPHAPCFCPEPRCGFAGATPALLAHLTGVHGCPPSRGITGPTFPGCPETYQQQFQQSEQVQSFEAQSQSHKFRDEHQKIHRFRQGDVVALPAGVAHWCYNDGEVPIVAIYVTDIHNSANQLDPRHRDFFLAGNNKIGQQFYRSETRESSKNIFGGFSVELLSEAFGISSGVARQLQCQNDQRGEIVRVERGLELLQPYASLQEQEQQQQQQVQPSEYGQTQYEQKQLRGGCSNGLDETFCTMRVRQNIDNPNLADTYNPRAGRITYLNAQKFPILNLLQMSAVKVNLYQNALLSPFWNINAHSIVYITQGRARVQVVNNNGKTVFDGELRHGQLLIIPQHHVVLKKAQREGCSYIAFKTNPNSIVSHIAGKNSIFRALPNDVVANAYHISREEAKRIKHNRGDESGVFTPSHAYRSFQDIMTASSPAPAVETGALQRCIKVRRG</sequence>
<keyword evidence="10 18" id="KW-0732">Signal</keyword>
<evidence type="ECO:0000256" key="17">
    <source>
        <dbReference type="PROSITE-ProRule" id="PRU00455"/>
    </source>
</evidence>
<comment type="similarity">
    <text evidence="5">Belongs to the SINA (Seven in absentia) family.</text>
</comment>
<keyword evidence="8" id="KW-0808">Transferase</keyword>
<dbReference type="Proteomes" id="UP000032180">
    <property type="component" value="Chromosome 1"/>
</dbReference>
<evidence type="ECO:0000256" key="2">
    <source>
        <dbReference type="ARBA" id="ARBA00003839"/>
    </source>
</evidence>
<dbReference type="HOGENOM" id="CLU_292624_0_0_1"/>
<comment type="catalytic activity">
    <reaction evidence="1">
        <text>S-ubiquitinyl-[E2 ubiquitin-conjugating enzyme]-L-cysteine + [acceptor protein]-L-lysine = [E2 ubiquitin-conjugating enzyme]-L-cysteine + N(6)-ubiquitinyl-[acceptor protein]-L-lysine.</text>
        <dbReference type="EC" id="2.3.2.27"/>
    </reaction>
</comment>
<dbReference type="Gene3D" id="3.30.40.10">
    <property type="entry name" value="Zinc/RING finger domain, C3HC4 (zinc finger)"/>
    <property type="match status" value="1"/>
</dbReference>
<dbReference type="InterPro" id="IPR049548">
    <property type="entry name" value="Sina-like_RING"/>
</dbReference>
<feature type="chain" id="PRO_5007746256" description="RING-type E3 ubiquitin transferase" evidence="18">
    <location>
        <begin position="25"/>
        <end position="1041"/>
    </location>
</feature>
<dbReference type="InterPro" id="IPR013010">
    <property type="entry name" value="Znf_SIAH"/>
</dbReference>
<dbReference type="Pfam" id="PF21362">
    <property type="entry name" value="Sina_RING"/>
    <property type="match status" value="1"/>
</dbReference>
<dbReference type="SUPFAM" id="SSF51182">
    <property type="entry name" value="RmlC-like cupins"/>
    <property type="match status" value="2"/>
</dbReference>
<dbReference type="Gene3D" id="2.60.120.10">
    <property type="entry name" value="Jelly Rolls"/>
    <property type="match status" value="4"/>
</dbReference>
<evidence type="ECO:0000256" key="4">
    <source>
        <dbReference type="ARBA" id="ARBA00007178"/>
    </source>
</evidence>
<evidence type="ECO:0000256" key="15">
    <source>
        <dbReference type="ARBA" id="ARBA00023129"/>
    </source>
</evidence>
<comment type="similarity">
    <text evidence="4 18">Belongs to the 11S seed storage protein (globulins) family.</text>
</comment>
<evidence type="ECO:0000256" key="6">
    <source>
        <dbReference type="ARBA" id="ARBA00011818"/>
    </source>
</evidence>
<protein>
    <recommendedName>
        <fullName evidence="7">RING-type E3 ubiquitin transferase</fullName>
        <ecNumber evidence="7">2.3.2.27</ecNumber>
    </recommendedName>
</protein>
<dbReference type="GO" id="GO:0061630">
    <property type="term" value="F:ubiquitin protein ligase activity"/>
    <property type="evidence" value="ECO:0007669"/>
    <property type="project" value="UniProtKB-EC"/>
</dbReference>
<dbReference type="InterPro" id="IPR013083">
    <property type="entry name" value="Znf_RING/FYVE/PHD"/>
</dbReference>
<dbReference type="SMART" id="SM00835">
    <property type="entry name" value="Cupin_1"/>
    <property type="match status" value="4"/>
</dbReference>
<dbReference type="InterPro" id="IPR006044">
    <property type="entry name" value="11S_seedstore_pln"/>
</dbReference>
<comment type="subunit">
    <text evidence="6 18">Hexamer; each subunit is composed of an acidic and a basic chain derived from a single precursor and linked by a disulfide bond.</text>
</comment>
<evidence type="ECO:0000256" key="7">
    <source>
        <dbReference type="ARBA" id="ARBA00012483"/>
    </source>
</evidence>
<evidence type="ECO:0000256" key="3">
    <source>
        <dbReference type="ARBA" id="ARBA00004906"/>
    </source>
</evidence>
<dbReference type="EC" id="2.3.2.27" evidence="7"/>
<comment type="pathway">
    <text evidence="3">Protein modification; protein ubiquitination.</text>
</comment>
<evidence type="ECO:0000256" key="16">
    <source>
        <dbReference type="ARBA" id="ARBA00023157"/>
    </source>
</evidence>
<evidence type="ECO:0000256" key="8">
    <source>
        <dbReference type="ARBA" id="ARBA00022679"/>
    </source>
</evidence>
<evidence type="ECO:0000256" key="14">
    <source>
        <dbReference type="ARBA" id="ARBA00022833"/>
    </source>
</evidence>
<dbReference type="InterPro" id="IPR050253">
    <property type="entry name" value="Seed_Storage-Functional"/>
</dbReference>
<keyword evidence="11 18" id="KW-0758">Storage protein</keyword>
<dbReference type="PANTHER" id="PTHR31189">
    <property type="entry name" value="OS03G0336100 PROTEIN-RELATED"/>
    <property type="match status" value="1"/>
</dbReference>
<name>A0A0D9V5Z4_9ORYZ</name>
<dbReference type="InterPro" id="IPR014710">
    <property type="entry name" value="RmlC-like_jellyroll"/>
</dbReference>
<dbReference type="GO" id="GO:0048316">
    <property type="term" value="P:seed development"/>
    <property type="evidence" value="ECO:0007669"/>
    <property type="project" value="UniProtKB-ARBA"/>
</dbReference>
<evidence type="ECO:0000313" key="20">
    <source>
        <dbReference type="EnsemblPlants" id="LPERR01G27300.1"/>
    </source>
</evidence>
<dbReference type="PRINTS" id="PR00439">
    <property type="entry name" value="11SGLOBULIN"/>
</dbReference>
<dbReference type="EnsemblPlants" id="LPERR01G27300.1">
    <property type="protein sequence ID" value="LPERR01G27300.1"/>
    <property type="gene ID" value="LPERR01G27300"/>
</dbReference>
<evidence type="ECO:0000256" key="9">
    <source>
        <dbReference type="ARBA" id="ARBA00022723"/>
    </source>
</evidence>
<keyword evidence="9" id="KW-0479">Metal-binding</keyword>
<dbReference type="AlphaFoldDB" id="A0A0D9V5Z4"/>
<dbReference type="CDD" id="cd02243">
    <property type="entry name" value="cupin_11S_legumin_C"/>
    <property type="match status" value="2"/>
</dbReference>
<reference evidence="20" key="3">
    <citation type="submission" date="2015-04" db="UniProtKB">
        <authorList>
            <consortium name="EnsemblPlants"/>
        </authorList>
    </citation>
    <scope>IDENTIFICATION</scope>
</reference>
<reference evidence="21" key="2">
    <citation type="submission" date="2013-12" db="EMBL/GenBank/DDBJ databases">
        <authorList>
            <person name="Yu Y."/>
            <person name="Lee S."/>
            <person name="de Baynast K."/>
            <person name="Wissotski M."/>
            <person name="Liu L."/>
            <person name="Talag J."/>
            <person name="Goicoechea J."/>
            <person name="Angelova A."/>
            <person name="Jetty R."/>
            <person name="Kudrna D."/>
            <person name="Golser W."/>
            <person name="Rivera L."/>
            <person name="Zhang J."/>
            <person name="Wing R."/>
        </authorList>
    </citation>
    <scope>NUCLEOTIDE SEQUENCE</scope>
</reference>
<dbReference type="FunFam" id="2.60.120.10:FF:000073">
    <property type="entry name" value="Glycinin G1"/>
    <property type="match status" value="2"/>
</dbReference>
<dbReference type="GO" id="GO:0008270">
    <property type="term" value="F:zinc ion binding"/>
    <property type="evidence" value="ECO:0007669"/>
    <property type="project" value="UniProtKB-KW"/>
</dbReference>
<dbReference type="InterPro" id="IPR022379">
    <property type="entry name" value="11S_seedstore_CS"/>
</dbReference>
<evidence type="ECO:0000259" key="19">
    <source>
        <dbReference type="PROSITE" id="PS51081"/>
    </source>
</evidence>
<dbReference type="GO" id="GO:0045735">
    <property type="term" value="F:nutrient reservoir activity"/>
    <property type="evidence" value="ECO:0007669"/>
    <property type="project" value="UniProtKB-KW"/>
</dbReference>
<comment type="function">
    <text evidence="2 18">Seed storage protein.</text>
</comment>
<dbReference type="STRING" id="77586.A0A0D9V5Z4"/>
<dbReference type="Pfam" id="PF00190">
    <property type="entry name" value="Cupin_1"/>
    <property type="match status" value="4"/>
</dbReference>
<dbReference type="PROSITE" id="PS00305">
    <property type="entry name" value="11S_SEED_STORAGE"/>
    <property type="match status" value="2"/>
</dbReference>
<dbReference type="CDD" id="cd02242">
    <property type="entry name" value="cupin_11S_legumin_N"/>
    <property type="match status" value="2"/>
</dbReference>
<dbReference type="CDD" id="cd16571">
    <property type="entry name" value="RING-HC_SIAHs"/>
    <property type="match status" value="1"/>
</dbReference>
<keyword evidence="14" id="KW-0862">Zinc</keyword>
<evidence type="ECO:0000256" key="1">
    <source>
        <dbReference type="ARBA" id="ARBA00000900"/>
    </source>
</evidence>